<feature type="compositionally biased region" description="Basic and acidic residues" evidence="1">
    <location>
        <begin position="217"/>
        <end position="230"/>
    </location>
</feature>
<accession>A0AAD6UD74</accession>
<proteinExistence type="predicted"/>
<dbReference type="InterPro" id="IPR014752">
    <property type="entry name" value="Arrestin-like_C"/>
</dbReference>
<feature type="region of interest" description="Disordered" evidence="1">
    <location>
        <begin position="216"/>
        <end position="239"/>
    </location>
</feature>
<dbReference type="GO" id="GO:0005737">
    <property type="term" value="C:cytoplasm"/>
    <property type="evidence" value="ECO:0007669"/>
    <property type="project" value="TreeGrafter"/>
</dbReference>
<dbReference type="Proteomes" id="UP001222325">
    <property type="component" value="Unassembled WGS sequence"/>
</dbReference>
<keyword evidence="4" id="KW-1185">Reference proteome</keyword>
<dbReference type="PANTHER" id="PTHR11188">
    <property type="entry name" value="ARRESTIN DOMAIN CONTAINING PROTEIN"/>
    <property type="match status" value="1"/>
</dbReference>
<name>A0AAD6UD74_9AGAR</name>
<sequence>MAAPQLITLNFQNEVVRIAGEILEGTVDLNVAVAQEDRIEQLRIKFRGVISTRVTVNSGDDSITHRETVPLVQSDLTLWTQGAASREARSHVLSCPFRFQLPKNLPPSFYGFAHCSGTISYWLEVVGDRPGLFRSDRRIRRHISVLPAASQDQLIVTKALRQGWMGQWRNFNQSDKLRTGLWGDYSHAHAILSLPDLPSFPIATPIPFSLHITTETKTVKRSERPEEKPGKPLFPAPPTGLSQLKLGLHRETTVRVRGKCLELEDNFDLQAIRDIRDTEKVKQARSVPVQAVVDEPEWVPKDAKDRGIWKRTVHFNSTLTFPYAPTFSSHTLTTTVQVVVSFPGIGNNLKLQFPITLVPGWPCPPPPIGVPRSSSASYANAIPAGPPPMLDLPPYALSFWHDVSADRPPVGIGPATTTTGTTRRTRSTRSTTRSTLRSTTRSTSRSIELCRIICTSINSCGMHCSRVHARCSPLIYRSSRDLVRLFFSTE</sequence>
<evidence type="ECO:0000256" key="1">
    <source>
        <dbReference type="SAM" id="MobiDB-lite"/>
    </source>
</evidence>
<feature type="domain" description="Arrestin-like N-terminal" evidence="2">
    <location>
        <begin position="16"/>
        <end position="147"/>
    </location>
</feature>
<protein>
    <recommendedName>
        <fullName evidence="2">Arrestin-like N-terminal domain-containing protein</fullName>
    </recommendedName>
</protein>
<dbReference type="GO" id="GO:0015031">
    <property type="term" value="P:protein transport"/>
    <property type="evidence" value="ECO:0007669"/>
    <property type="project" value="TreeGrafter"/>
</dbReference>
<dbReference type="Gene3D" id="2.60.40.640">
    <property type="match status" value="1"/>
</dbReference>
<dbReference type="InterPro" id="IPR014756">
    <property type="entry name" value="Ig_E-set"/>
</dbReference>
<dbReference type="SUPFAM" id="SSF81296">
    <property type="entry name" value="E set domains"/>
    <property type="match status" value="1"/>
</dbReference>
<comment type="caution">
    <text evidence="3">The sequence shown here is derived from an EMBL/GenBank/DDBJ whole genome shotgun (WGS) entry which is preliminary data.</text>
</comment>
<dbReference type="PANTHER" id="PTHR11188:SF17">
    <property type="entry name" value="FI21816P1"/>
    <property type="match status" value="1"/>
</dbReference>
<feature type="compositionally biased region" description="Low complexity" evidence="1">
    <location>
        <begin position="416"/>
        <end position="440"/>
    </location>
</feature>
<gene>
    <name evidence="3" type="ORF">B0H15DRAFT_900779</name>
</gene>
<evidence type="ECO:0000313" key="3">
    <source>
        <dbReference type="EMBL" id="KAJ7099499.1"/>
    </source>
</evidence>
<feature type="region of interest" description="Disordered" evidence="1">
    <location>
        <begin position="410"/>
        <end position="440"/>
    </location>
</feature>
<evidence type="ECO:0000259" key="2">
    <source>
        <dbReference type="Pfam" id="PF00339"/>
    </source>
</evidence>
<dbReference type="EMBL" id="JARJCN010000007">
    <property type="protein sequence ID" value="KAJ7099499.1"/>
    <property type="molecule type" value="Genomic_DNA"/>
</dbReference>
<dbReference type="Pfam" id="PF00339">
    <property type="entry name" value="Arrestin_N"/>
    <property type="match status" value="1"/>
</dbReference>
<evidence type="ECO:0000313" key="4">
    <source>
        <dbReference type="Proteomes" id="UP001222325"/>
    </source>
</evidence>
<organism evidence="3 4">
    <name type="scientific">Mycena belliarum</name>
    <dbReference type="NCBI Taxonomy" id="1033014"/>
    <lineage>
        <taxon>Eukaryota</taxon>
        <taxon>Fungi</taxon>
        <taxon>Dikarya</taxon>
        <taxon>Basidiomycota</taxon>
        <taxon>Agaricomycotina</taxon>
        <taxon>Agaricomycetes</taxon>
        <taxon>Agaricomycetidae</taxon>
        <taxon>Agaricales</taxon>
        <taxon>Marasmiineae</taxon>
        <taxon>Mycenaceae</taxon>
        <taxon>Mycena</taxon>
    </lineage>
</organism>
<reference evidence="3" key="1">
    <citation type="submission" date="2023-03" db="EMBL/GenBank/DDBJ databases">
        <title>Massive genome expansion in bonnet fungi (Mycena s.s.) driven by repeated elements and novel gene families across ecological guilds.</title>
        <authorList>
            <consortium name="Lawrence Berkeley National Laboratory"/>
            <person name="Harder C.B."/>
            <person name="Miyauchi S."/>
            <person name="Viragh M."/>
            <person name="Kuo A."/>
            <person name="Thoen E."/>
            <person name="Andreopoulos B."/>
            <person name="Lu D."/>
            <person name="Skrede I."/>
            <person name="Drula E."/>
            <person name="Henrissat B."/>
            <person name="Morin E."/>
            <person name="Kohler A."/>
            <person name="Barry K."/>
            <person name="LaButti K."/>
            <person name="Morin E."/>
            <person name="Salamov A."/>
            <person name="Lipzen A."/>
            <person name="Mereny Z."/>
            <person name="Hegedus B."/>
            <person name="Baldrian P."/>
            <person name="Stursova M."/>
            <person name="Weitz H."/>
            <person name="Taylor A."/>
            <person name="Grigoriev I.V."/>
            <person name="Nagy L.G."/>
            <person name="Martin F."/>
            <person name="Kauserud H."/>
        </authorList>
    </citation>
    <scope>NUCLEOTIDE SEQUENCE</scope>
    <source>
        <strain evidence="3">CBHHK173m</strain>
    </source>
</reference>
<dbReference type="AlphaFoldDB" id="A0AAD6UD74"/>
<dbReference type="InterPro" id="IPR050357">
    <property type="entry name" value="Arrestin_domain-protein"/>
</dbReference>
<dbReference type="InterPro" id="IPR011021">
    <property type="entry name" value="Arrestin-like_N"/>
</dbReference>